<dbReference type="InterPro" id="IPR051200">
    <property type="entry name" value="Host-pathogen_enzymatic-act"/>
</dbReference>
<evidence type="ECO:0008006" key="3">
    <source>
        <dbReference type="Google" id="ProtNLM"/>
    </source>
</evidence>
<dbReference type="InterPro" id="IPR015943">
    <property type="entry name" value="WD40/YVTN_repeat-like_dom_sf"/>
</dbReference>
<dbReference type="NCBIfam" id="TIGR02276">
    <property type="entry name" value="beta_rpt_yvtn"/>
    <property type="match status" value="1"/>
</dbReference>
<comment type="caution">
    <text evidence="1">The sequence shown here is derived from an EMBL/GenBank/DDBJ whole genome shotgun (WGS) entry which is preliminary data.</text>
</comment>
<evidence type="ECO:0000313" key="1">
    <source>
        <dbReference type="EMBL" id="PQJ76961.1"/>
    </source>
</evidence>
<dbReference type="Gene3D" id="2.130.10.10">
    <property type="entry name" value="YVTN repeat-like/Quinoprotein amine dehydrogenase"/>
    <property type="match status" value="3"/>
</dbReference>
<protein>
    <recommendedName>
        <fullName evidence="3">Cell surface protein</fullName>
    </recommendedName>
</protein>
<name>A0A2S7WI20_9FLAO</name>
<reference evidence="1 2" key="1">
    <citation type="submission" date="2016-12" db="EMBL/GenBank/DDBJ databases">
        <title>Trade-off between light-utilization and light-protection in marine flavobacteria.</title>
        <authorList>
            <person name="Kumagai Y."/>
            <person name="Yoshizawa S."/>
            <person name="Kogure K."/>
            <person name="Iwasaki W."/>
        </authorList>
    </citation>
    <scope>NUCLEOTIDE SEQUENCE [LARGE SCALE GENOMIC DNA]</scope>
    <source>
        <strain evidence="1 2">ATCC 43844</strain>
    </source>
</reference>
<dbReference type="EMBL" id="MSCM01000002">
    <property type="protein sequence ID" value="PQJ76961.1"/>
    <property type="molecule type" value="Genomic_DNA"/>
</dbReference>
<accession>A0A2S7WI20</accession>
<dbReference type="Pfam" id="PF02239">
    <property type="entry name" value="Cytochrom_D1"/>
    <property type="match status" value="1"/>
</dbReference>
<proteinExistence type="predicted"/>
<dbReference type="AlphaFoldDB" id="A0A2S7WI20"/>
<organism evidence="1 2">
    <name type="scientific">Polaribacter glomeratus</name>
    <dbReference type="NCBI Taxonomy" id="102"/>
    <lineage>
        <taxon>Bacteria</taxon>
        <taxon>Pseudomonadati</taxon>
        <taxon>Bacteroidota</taxon>
        <taxon>Flavobacteriia</taxon>
        <taxon>Flavobacteriales</taxon>
        <taxon>Flavobacteriaceae</taxon>
    </lineage>
</organism>
<keyword evidence="2" id="KW-1185">Reference proteome</keyword>
<dbReference type="Proteomes" id="UP000239068">
    <property type="component" value="Unassembled WGS sequence"/>
</dbReference>
<evidence type="ECO:0000313" key="2">
    <source>
        <dbReference type="Proteomes" id="UP000239068"/>
    </source>
</evidence>
<dbReference type="InterPro" id="IPR011964">
    <property type="entry name" value="YVTN_b-propeller_repeat"/>
</dbReference>
<gene>
    <name evidence="1" type="ORF">BTO16_13960</name>
</gene>
<sequence>MKRLKYVLISFVVLFLVLRISIMIVRLPSYTIKTSGKLYIVSKVSKDVQVFNLFTGKEIAEIPIDMLSHEAITTVDKNSVVLTNYGATDGNVIKVINTKTNKLKKTVGLKEDILANGIAAYPEPNKVAVVDYVRNTLFVLNIETDSIEKQIPTQQKKSHLVVIHPTKPIAYITNINSGSVSVIDLNNNKVIKIIFCGLGRKGIDITPDGSEIWVTNTKENSITIINTSTYKVVDTLKTGDEPLKLKFSKDGRYCLVVNAIEGTISVYNQQSKKKIKTIVLHGKTTLLERILYHTPRPVNILIHPNGLYAFVSNSNANKIVVIDMKTFNIVSTIGTGKVPDALAFVE</sequence>
<dbReference type="InterPro" id="IPR011048">
    <property type="entry name" value="Haem_d1_sf"/>
</dbReference>
<dbReference type="PANTHER" id="PTHR47197:SF3">
    <property type="entry name" value="DIHYDRO-HEME D1 DEHYDROGENASE"/>
    <property type="match status" value="1"/>
</dbReference>
<dbReference type="SUPFAM" id="SSF51004">
    <property type="entry name" value="C-terminal (heme d1) domain of cytochrome cd1-nitrite reductase"/>
    <property type="match status" value="1"/>
</dbReference>
<dbReference type="PANTHER" id="PTHR47197">
    <property type="entry name" value="PROTEIN NIRF"/>
    <property type="match status" value="1"/>
</dbReference>